<dbReference type="AlphaFoldDB" id="A0A1H6LNC6"/>
<dbReference type="InterPro" id="IPR045929">
    <property type="entry name" value="DUF6348"/>
</dbReference>
<evidence type="ECO:0000313" key="2">
    <source>
        <dbReference type="Proteomes" id="UP000183190"/>
    </source>
</evidence>
<dbReference type="OrthoDB" id="305452at2"/>
<gene>
    <name evidence="1" type="ORF">SAMN02910265_03125</name>
</gene>
<sequence>MGFNFFKKKNKEINKPAEPVISEKPEILTKEEILSRILDGDFSNLIELRAETRGEIIYIPELEMSIKPLVLDVKERIVCLGFDMYIDAMKMHFAENSTGLGQDCETAYALALGTFAFSFMRGLKAVADNYVKCRITSEFAGHSHSWSVYSSDAVRTGYKGGARQASYYWDLINEDIIKRLGNQKAVCVKIFNSAIGSKVIGECRINDILVPELGDKIAEITKKWEADGYVTEKQYFFIVQDDDTITNYPYEGEEGKEKLRSNVAEFLKNFNKVSSREDFDNIIEATSAVTGDKLLAEECLYFIPQICGEKFFDGAFIYSDELKFVYPDNTAITSYKCQISDYIPVADAVYDLLNSKILGEDTDRVYNCLAAVSSLFDAYEQAKEKVEVPKDLKVNYIHFNVPEDFEVR</sequence>
<name>A0A1H6LNC6_RUMFL</name>
<protein>
    <submittedName>
        <fullName evidence="1">Uncharacterized protein</fullName>
    </submittedName>
</protein>
<accession>A0A1H6LNC6</accession>
<reference evidence="1 2" key="1">
    <citation type="submission" date="2016-10" db="EMBL/GenBank/DDBJ databases">
        <authorList>
            <person name="de Groot N.N."/>
        </authorList>
    </citation>
    <scope>NUCLEOTIDE SEQUENCE [LARGE SCALE GENOMIC DNA]</scope>
    <source>
        <strain evidence="1 2">YAD2003</strain>
    </source>
</reference>
<proteinExistence type="predicted"/>
<dbReference type="RefSeq" id="WP_074719056.1">
    <property type="nucleotide sequence ID" value="NZ_FNWV01000020.1"/>
</dbReference>
<dbReference type="EMBL" id="FNWV01000020">
    <property type="protein sequence ID" value="SEH86920.1"/>
    <property type="molecule type" value="Genomic_DNA"/>
</dbReference>
<evidence type="ECO:0000313" key="1">
    <source>
        <dbReference type="EMBL" id="SEH86920.1"/>
    </source>
</evidence>
<dbReference type="Proteomes" id="UP000183190">
    <property type="component" value="Unassembled WGS sequence"/>
</dbReference>
<organism evidence="1 2">
    <name type="scientific">Ruminococcus flavefaciens</name>
    <dbReference type="NCBI Taxonomy" id="1265"/>
    <lineage>
        <taxon>Bacteria</taxon>
        <taxon>Bacillati</taxon>
        <taxon>Bacillota</taxon>
        <taxon>Clostridia</taxon>
        <taxon>Eubacteriales</taxon>
        <taxon>Oscillospiraceae</taxon>
        <taxon>Ruminococcus</taxon>
    </lineage>
</organism>
<dbReference type="Pfam" id="PF19875">
    <property type="entry name" value="DUF6348"/>
    <property type="match status" value="1"/>
</dbReference>